<gene>
    <name evidence="7" type="ORF">PHAECO_LOCUS529</name>
</gene>
<protein>
    <submittedName>
        <fullName evidence="7">Uncharacterized protein</fullName>
    </submittedName>
</protein>
<evidence type="ECO:0000313" key="7">
    <source>
        <dbReference type="EMBL" id="CAH1116241.1"/>
    </source>
</evidence>
<reference evidence="7" key="1">
    <citation type="submission" date="2022-01" db="EMBL/GenBank/DDBJ databases">
        <authorList>
            <person name="King R."/>
        </authorList>
    </citation>
    <scope>NUCLEOTIDE SEQUENCE</scope>
</reference>
<dbReference type="PANTHER" id="PTHR10009">
    <property type="entry name" value="PROTEIN YELLOW-RELATED"/>
    <property type="match status" value="1"/>
</dbReference>
<dbReference type="OrthoDB" id="7776143at2759"/>
<feature type="region of interest" description="Disordered" evidence="5">
    <location>
        <begin position="80"/>
        <end position="99"/>
    </location>
</feature>
<feature type="signal peptide" evidence="6">
    <location>
        <begin position="1"/>
        <end position="19"/>
    </location>
</feature>
<keyword evidence="4 6" id="KW-0732">Signal</keyword>
<comment type="similarity">
    <text evidence="2">Belongs to the major royal jelly protein family.</text>
</comment>
<evidence type="ECO:0000256" key="5">
    <source>
        <dbReference type="SAM" id="MobiDB-lite"/>
    </source>
</evidence>
<feature type="region of interest" description="Disordered" evidence="5">
    <location>
        <begin position="458"/>
        <end position="480"/>
    </location>
</feature>
<keyword evidence="8" id="KW-1185">Reference proteome</keyword>
<dbReference type="PANTHER" id="PTHR10009:SF11">
    <property type="entry name" value="RH54244P"/>
    <property type="match status" value="1"/>
</dbReference>
<comment type="subcellular location">
    <subcellularLocation>
        <location evidence="1">Secreted</location>
    </subcellularLocation>
</comment>
<dbReference type="GO" id="GO:0005576">
    <property type="term" value="C:extracellular region"/>
    <property type="evidence" value="ECO:0007669"/>
    <property type="project" value="UniProtKB-SubCell"/>
</dbReference>
<organism evidence="7 8">
    <name type="scientific">Phaedon cochleariae</name>
    <name type="common">Mustard beetle</name>
    <dbReference type="NCBI Taxonomy" id="80249"/>
    <lineage>
        <taxon>Eukaryota</taxon>
        <taxon>Metazoa</taxon>
        <taxon>Ecdysozoa</taxon>
        <taxon>Arthropoda</taxon>
        <taxon>Hexapoda</taxon>
        <taxon>Insecta</taxon>
        <taxon>Pterygota</taxon>
        <taxon>Neoptera</taxon>
        <taxon>Endopterygota</taxon>
        <taxon>Coleoptera</taxon>
        <taxon>Polyphaga</taxon>
        <taxon>Cucujiformia</taxon>
        <taxon>Chrysomeloidea</taxon>
        <taxon>Chrysomelidae</taxon>
        <taxon>Chrysomelinae</taxon>
        <taxon>Chrysomelini</taxon>
        <taxon>Phaedon</taxon>
    </lineage>
</organism>
<dbReference type="Gene3D" id="2.120.10.30">
    <property type="entry name" value="TolB, C-terminal domain"/>
    <property type="match status" value="1"/>
</dbReference>
<evidence type="ECO:0000313" key="8">
    <source>
        <dbReference type="Proteomes" id="UP001153737"/>
    </source>
</evidence>
<dbReference type="Pfam" id="PF03022">
    <property type="entry name" value="MRJP"/>
    <property type="match status" value="1"/>
</dbReference>
<evidence type="ECO:0000256" key="4">
    <source>
        <dbReference type="ARBA" id="ARBA00022729"/>
    </source>
</evidence>
<keyword evidence="3" id="KW-0964">Secreted</keyword>
<name>A0A9P0D8G1_PHACE</name>
<dbReference type="InterPro" id="IPR017996">
    <property type="entry name" value="MRJP/yellow-related"/>
</dbReference>
<dbReference type="Proteomes" id="UP001153737">
    <property type="component" value="Chromosome 1"/>
</dbReference>
<sequence length="480" mass="53741">MNLLAVFSASFFLVISVSAAGLKEEFAWTRLSYAWPSNGQRVQRQIKGQLKGYESGSVNYEANKDTQSIVFEEPDNFGGNGIGVRPRPENQQAGASGNVDGSIDYQYENNIPMGANVWRNKLFITVPRRRLGVPSTLNYVRLDSSNRYNVPLIPYPNWNINIYPDTSGAGQNFVSVYRVAVDACDRLWFIDTGLVEIPGNATQVRPTTLVIIDLNTDQVIHSYVIPADQLRTATQLASLTIDIDKTACGDAYAYIPDLGGYGLIVYSLRENRSWRITHNYFYLEPTAGEFFISGHNFQWNDGVFSVELTAPKRDGYRTLYFHSMAGTHMYKVSTRILRNETLATRSYHENDFRNVGDRGTQSQTSCADIHKPSGVMFLGLVNQNALACWNTNLPLSSISSVQRDDRKMIYPCDVKVHNDNIYVLTNAMPEFLYGRLNYDEVNFRVWSNTVEGAIQGTACSSTTSSSNGGNRAENNGPNYN</sequence>
<feature type="compositionally biased region" description="Low complexity" evidence="5">
    <location>
        <begin position="460"/>
        <end position="470"/>
    </location>
</feature>
<evidence type="ECO:0000256" key="6">
    <source>
        <dbReference type="SAM" id="SignalP"/>
    </source>
</evidence>
<evidence type="ECO:0000256" key="1">
    <source>
        <dbReference type="ARBA" id="ARBA00004613"/>
    </source>
</evidence>
<proteinExistence type="inferred from homology"/>
<reference evidence="7" key="2">
    <citation type="submission" date="2022-10" db="EMBL/GenBank/DDBJ databases">
        <authorList>
            <consortium name="ENA_rothamsted_submissions"/>
            <consortium name="culmorum"/>
            <person name="King R."/>
        </authorList>
    </citation>
    <scope>NUCLEOTIDE SEQUENCE</scope>
</reference>
<accession>A0A9P0D8G1</accession>
<feature type="chain" id="PRO_5040489998" evidence="6">
    <location>
        <begin position="20"/>
        <end position="480"/>
    </location>
</feature>
<dbReference type="AlphaFoldDB" id="A0A9P0D8G1"/>
<dbReference type="InterPro" id="IPR011042">
    <property type="entry name" value="6-blade_b-propeller_TolB-like"/>
</dbReference>
<evidence type="ECO:0000256" key="2">
    <source>
        <dbReference type="ARBA" id="ARBA00009127"/>
    </source>
</evidence>
<dbReference type="EMBL" id="OU896707">
    <property type="protein sequence ID" value="CAH1116241.1"/>
    <property type="molecule type" value="Genomic_DNA"/>
</dbReference>
<evidence type="ECO:0000256" key="3">
    <source>
        <dbReference type="ARBA" id="ARBA00022525"/>
    </source>
</evidence>